<dbReference type="NCBIfam" id="TIGR00057">
    <property type="entry name" value="L-threonylcarbamoyladenylate synthase"/>
    <property type="match status" value="1"/>
</dbReference>
<evidence type="ECO:0000259" key="15">
    <source>
        <dbReference type="PROSITE" id="PS51163"/>
    </source>
</evidence>
<dbReference type="InterPro" id="IPR006070">
    <property type="entry name" value="Sua5-like_dom"/>
</dbReference>
<evidence type="ECO:0000313" key="17">
    <source>
        <dbReference type="Proteomes" id="UP000094714"/>
    </source>
</evidence>
<keyword evidence="10 13" id="KW-0067">ATP-binding</keyword>
<dbReference type="GO" id="GO:0003725">
    <property type="term" value="F:double-stranded RNA binding"/>
    <property type="evidence" value="ECO:0007669"/>
    <property type="project" value="UniProtKB-UniRule"/>
</dbReference>
<dbReference type="PANTHER" id="PTHR17490:SF16">
    <property type="entry name" value="THREONYLCARBAMOYL-AMP SYNTHASE"/>
    <property type="match status" value="1"/>
</dbReference>
<comment type="catalytic activity">
    <reaction evidence="12 13">
        <text>L-threonine + hydrogencarbonate + ATP = L-threonylcarbamoyladenylate + diphosphate + H2O</text>
        <dbReference type="Rhea" id="RHEA:36407"/>
        <dbReference type="ChEBI" id="CHEBI:15377"/>
        <dbReference type="ChEBI" id="CHEBI:17544"/>
        <dbReference type="ChEBI" id="CHEBI:30616"/>
        <dbReference type="ChEBI" id="CHEBI:33019"/>
        <dbReference type="ChEBI" id="CHEBI:57926"/>
        <dbReference type="ChEBI" id="CHEBI:73682"/>
        <dbReference type="EC" id="2.7.7.87"/>
    </reaction>
</comment>
<dbReference type="PIRSF" id="PIRSF004930">
    <property type="entry name" value="Tln_factor_SUA5"/>
    <property type="match status" value="1"/>
</dbReference>
<dbReference type="InterPro" id="IPR010923">
    <property type="entry name" value="T(6)A37_SUA5"/>
</dbReference>
<feature type="binding site" evidence="14">
    <location>
        <position position="119"/>
    </location>
    <ligand>
        <name>L-threonine</name>
        <dbReference type="ChEBI" id="CHEBI:57926"/>
    </ligand>
</feature>
<evidence type="ECO:0000256" key="5">
    <source>
        <dbReference type="ARBA" id="ARBA00022490"/>
    </source>
</evidence>
<keyword evidence="9 13" id="KW-0547">Nucleotide-binding</keyword>
<comment type="similarity">
    <text evidence="2 13">Belongs to the SUA5 family.</text>
</comment>
<feature type="binding site" evidence="14">
    <location>
        <position position="115"/>
    </location>
    <ligand>
        <name>ATP</name>
        <dbReference type="ChEBI" id="CHEBI:30616"/>
    </ligand>
</feature>
<dbReference type="EC" id="2.7.7.87" evidence="3 13"/>
<keyword evidence="8 13" id="KW-0548">Nucleotidyltransferase</keyword>
<dbReference type="Pfam" id="PF03481">
    <property type="entry name" value="Sua5_C"/>
    <property type="match status" value="1"/>
</dbReference>
<evidence type="ECO:0000256" key="1">
    <source>
        <dbReference type="ARBA" id="ARBA00004496"/>
    </source>
</evidence>
<accession>A0A1D7ZY32</accession>
<dbReference type="SUPFAM" id="SSF55821">
    <property type="entry name" value="YrdC/RibB"/>
    <property type="match status" value="1"/>
</dbReference>
<dbReference type="GO" id="GO:0006450">
    <property type="term" value="P:regulation of translational fidelity"/>
    <property type="evidence" value="ECO:0007669"/>
    <property type="project" value="TreeGrafter"/>
</dbReference>
<dbReference type="GO" id="GO:0000049">
    <property type="term" value="F:tRNA binding"/>
    <property type="evidence" value="ECO:0007669"/>
    <property type="project" value="TreeGrafter"/>
</dbReference>
<feature type="binding site" evidence="14">
    <location>
        <position position="232"/>
    </location>
    <ligand>
        <name>ATP</name>
        <dbReference type="ChEBI" id="CHEBI:30616"/>
    </ligand>
</feature>
<evidence type="ECO:0000256" key="4">
    <source>
        <dbReference type="ARBA" id="ARBA00015492"/>
    </source>
</evidence>
<feature type="binding site" evidence="14">
    <location>
        <position position="141"/>
    </location>
    <ligand>
        <name>ATP</name>
        <dbReference type="ChEBI" id="CHEBI:30616"/>
    </ligand>
</feature>
<evidence type="ECO:0000256" key="14">
    <source>
        <dbReference type="PIRSR" id="PIRSR004930-1"/>
    </source>
</evidence>
<reference evidence="16 17" key="1">
    <citation type="submission" date="2016-09" db="EMBL/GenBank/DDBJ databases">
        <title>Genome Sequence of the Lactobacillus fermentum strain NCC2970 (CNCM I-5068).</title>
        <authorList>
            <person name="Barretto C."/>
            <person name="Ngom-Bru C."/>
            <person name="Genevaz A."/>
            <person name="Fournier C."/>
            <person name="Moine D."/>
            <person name="Kassam M."/>
            <person name="Iltis A."/>
            <person name="Sagory-Zalkind P."/>
            <person name="Faucherand G."/>
            <person name="Descombes P."/>
            <person name="Duboux S."/>
        </authorList>
    </citation>
    <scope>NUCLEOTIDE SEQUENCE [LARGE SCALE GENOMIC DNA]</scope>
    <source>
        <strain evidence="16 17">NCC2970</strain>
    </source>
</reference>
<dbReference type="PROSITE" id="PS51163">
    <property type="entry name" value="YRDC"/>
    <property type="match status" value="1"/>
</dbReference>
<dbReference type="Pfam" id="PF01300">
    <property type="entry name" value="Sua5_yciO_yrdC"/>
    <property type="match status" value="1"/>
</dbReference>
<evidence type="ECO:0000256" key="9">
    <source>
        <dbReference type="ARBA" id="ARBA00022741"/>
    </source>
</evidence>
<feature type="binding site" evidence="14">
    <location>
        <position position="193"/>
    </location>
    <ligand>
        <name>ATP</name>
        <dbReference type="ChEBI" id="CHEBI:30616"/>
    </ligand>
</feature>
<evidence type="ECO:0000256" key="13">
    <source>
        <dbReference type="PIRNR" id="PIRNR004930"/>
    </source>
</evidence>
<evidence type="ECO:0000256" key="10">
    <source>
        <dbReference type="ARBA" id="ARBA00022840"/>
    </source>
</evidence>
<dbReference type="GO" id="GO:0005524">
    <property type="term" value="F:ATP binding"/>
    <property type="evidence" value="ECO:0007669"/>
    <property type="project" value="UniProtKB-UniRule"/>
</dbReference>
<feature type="domain" description="YrdC-like" evidence="15">
    <location>
        <begin position="10"/>
        <end position="197"/>
    </location>
</feature>
<name>A0A1D7ZY32_LIMFE</name>
<feature type="binding site" evidence="14">
    <location>
        <position position="64"/>
    </location>
    <ligand>
        <name>L-threonine</name>
        <dbReference type="ChEBI" id="CHEBI:57926"/>
    </ligand>
</feature>
<dbReference type="GO" id="GO:0061710">
    <property type="term" value="F:L-threonylcarbamoyladenylate synthase"/>
    <property type="evidence" value="ECO:0007669"/>
    <property type="project" value="UniProtKB-EC"/>
</dbReference>
<feature type="binding site" evidence="14">
    <location>
        <position position="55"/>
    </location>
    <ligand>
        <name>ATP</name>
        <dbReference type="ChEBI" id="CHEBI:30616"/>
    </ligand>
</feature>
<feature type="binding site" evidence="14">
    <location>
        <position position="32"/>
    </location>
    <ligand>
        <name>L-threonine</name>
        <dbReference type="ChEBI" id="CHEBI:57926"/>
    </ligand>
</feature>
<dbReference type="GO" id="GO:0005737">
    <property type="term" value="C:cytoplasm"/>
    <property type="evidence" value="ECO:0007669"/>
    <property type="project" value="UniProtKB-SubCell"/>
</dbReference>
<comment type="subcellular location">
    <subcellularLocation>
        <location evidence="1 13">Cytoplasm</location>
    </subcellularLocation>
</comment>
<dbReference type="InterPro" id="IPR038385">
    <property type="entry name" value="Sua5/YwlC_C"/>
</dbReference>
<sequence>MMVKTVIFQPAEVKQAAKLIQAGQLVAFPTETVYGLGADATNEEAVKQVYLAKGRPSDNPLIVHVSSLAMVEHFAAEIPAKAKQLMDRFWPGSLTIILRFKPGTLSKMVTGGLDTVAFRFPDCQPTLDLISQAGVPIVGPSANTSGKPSPTTANHVYHDLNNKIAGIIDNGPTRVGVESTVLDMSTSQPVILRPGAVTKQDIEGVIGSIDINHHQVKQDEVPKAPGMKYKHYAPNAQVYIVDPADDWGEVAAVIAQSKEQVGLMATDQVLHAHVWSVQADQFSLGTGVQEASAHLFEGLRDFDNQEEIHQIFCQGFEPTGLGAAYMNRLNKSAGGAHFRDLLNK</sequence>
<evidence type="ECO:0000256" key="3">
    <source>
        <dbReference type="ARBA" id="ARBA00012584"/>
    </source>
</evidence>
<feature type="binding site" evidence="14">
    <location>
        <position position="179"/>
    </location>
    <ligand>
        <name>L-threonine</name>
        <dbReference type="ChEBI" id="CHEBI:57926"/>
    </ligand>
</feature>
<organism evidence="16 17">
    <name type="scientific">Limosilactobacillus fermentum</name>
    <name type="common">Lactobacillus fermentum</name>
    <dbReference type="NCBI Taxonomy" id="1613"/>
    <lineage>
        <taxon>Bacteria</taxon>
        <taxon>Bacillati</taxon>
        <taxon>Bacillota</taxon>
        <taxon>Bacilli</taxon>
        <taxon>Lactobacillales</taxon>
        <taxon>Lactobacillaceae</taxon>
        <taxon>Limosilactobacillus</taxon>
    </lineage>
</organism>
<keyword evidence="5 13" id="KW-0963">Cytoplasm</keyword>
<dbReference type="EMBL" id="CP017151">
    <property type="protein sequence ID" value="AOR74769.1"/>
    <property type="molecule type" value="Genomic_DNA"/>
</dbReference>
<evidence type="ECO:0000256" key="8">
    <source>
        <dbReference type="ARBA" id="ARBA00022695"/>
    </source>
</evidence>
<keyword evidence="6 13" id="KW-0808">Transferase</keyword>
<gene>
    <name evidence="16" type="ORF">LACFE_CDS1318</name>
</gene>
<feature type="binding site" evidence="14">
    <location>
        <position position="59"/>
    </location>
    <ligand>
        <name>ATP</name>
        <dbReference type="ChEBI" id="CHEBI:30616"/>
    </ligand>
</feature>
<dbReference type="InterPro" id="IPR005145">
    <property type="entry name" value="Sua5_C"/>
</dbReference>
<dbReference type="GO" id="GO:0008033">
    <property type="term" value="P:tRNA processing"/>
    <property type="evidence" value="ECO:0007669"/>
    <property type="project" value="UniProtKB-KW"/>
</dbReference>
<dbReference type="Gene3D" id="3.40.50.11030">
    <property type="entry name" value="Threonylcarbamoyl-AMP synthase, C-terminal domain"/>
    <property type="match status" value="1"/>
</dbReference>
<dbReference type="AlphaFoldDB" id="A0A1D7ZY32"/>
<dbReference type="InterPro" id="IPR017945">
    <property type="entry name" value="DHBP_synth_RibB-like_a/b_dom"/>
</dbReference>
<evidence type="ECO:0000256" key="6">
    <source>
        <dbReference type="ARBA" id="ARBA00022679"/>
    </source>
</evidence>
<dbReference type="Gene3D" id="3.90.870.10">
    <property type="entry name" value="DHBP synthase"/>
    <property type="match status" value="1"/>
</dbReference>
<evidence type="ECO:0000256" key="11">
    <source>
        <dbReference type="ARBA" id="ARBA00029774"/>
    </source>
</evidence>
<dbReference type="InterPro" id="IPR050156">
    <property type="entry name" value="TC-AMP_synthase_SUA5"/>
</dbReference>
<evidence type="ECO:0000256" key="7">
    <source>
        <dbReference type="ARBA" id="ARBA00022694"/>
    </source>
</evidence>
<protein>
    <recommendedName>
        <fullName evidence="4 13">Threonylcarbamoyl-AMP synthase</fullName>
        <shortName evidence="13">TC-AMP synthase</shortName>
        <ecNumber evidence="3 13">2.7.7.87</ecNumber>
    </recommendedName>
    <alternativeName>
        <fullName evidence="11 13">L-threonylcarbamoyladenylate synthase</fullName>
    </alternativeName>
</protein>
<dbReference type="FunFam" id="3.90.870.10:FF:000009">
    <property type="entry name" value="Threonylcarbamoyl-AMP synthase, putative"/>
    <property type="match status" value="1"/>
</dbReference>
<keyword evidence="7 13" id="KW-0819">tRNA processing</keyword>
<dbReference type="PANTHER" id="PTHR17490">
    <property type="entry name" value="SUA5"/>
    <property type="match status" value="1"/>
</dbReference>
<evidence type="ECO:0000256" key="12">
    <source>
        <dbReference type="ARBA" id="ARBA00048366"/>
    </source>
</evidence>
<dbReference type="PATRIC" id="fig|1613.112.peg.1379"/>
<evidence type="ECO:0000313" key="16">
    <source>
        <dbReference type="EMBL" id="AOR74769.1"/>
    </source>
</evidence>
<feature type="binding site" evidence="14">
    <location>
        <position position="149"/>
    </location>
    <ligand>
        <name>ATP</name>
        <dbReference type="ChEBI" id="CHEBI:30616"/>
    </ligand>
</feature>
<comment type="function">
    <text evidence="13">Required for the formation of a threonylcarbamoyl group on adenosine at position 37 (t(6)A37) in tRNAs that read codons beginning with adenine.</text>
</comment>
<evidence type="ECO:0000256" key="2">
    <source>
        <dbReference type="ARBA" id="ARBA00007663"/>
    </source>
</evidence>
<dbReference type="Proteomes" id="UP000094714">
    <property type="component" value="Chromosome"/>
</dbReference>
<proteinExistence type="inferred from homology"/>